<feature type="compositionally biased region" description="Low complexity" evidence="1">
    <location>
        <begin position="647"/>
        <end position="660"/>
    </location>
</feature>
<feature type="compositionally biased region" description="Low complexity" evidence="1">
    <location>
        <begin position="276"/>
        <end position="303"/>
    </location>
</feature>
<dbReference type="AlphaFoldDB" id="A0A109UXU2"/>
<name>A0A109UXU2_9SACH</name>
<reference evidence="3 4" key="1">
    <citation type="submission" date="2016-01" db="EMBL/GenBank/DDBJ databases">
        <title>Genome sequence of the yeast Holleya sinecauda.</title>
        <authorList>
            <person name="Dietrich F.S."/>
        </authorList>
    </citation>
    <scope>NUCLEOTIDE SEQUENCE [LARGE SCALE GENOMIC DNA]</scope>
    <source>
        <strain evidence="3 4">ATCC 58844</strain>
    </source>
</reference>
<feature type="region of interest" description="Disordered" evidence="1">
    <location>
        <begin position="77"/>
        <end position="106"/>
    </location>
</feature>
<feature type="compositionally biased region" description="Polar residues" evidence="1">
    <location>
        <begin position="661"/>
        <end position="677"/>
    </location>
</feature>
<dbReference type="InterPro" id="IPR047767">
    <property type="entry name" value="PSP1-like"/>
</dbReference>
<dbReference type="PROSITE" id="PS51411">
    <property type="entry name" value="PSP1_C"/>
    <property type="match status" value="1"/>
</dbReference>
<organism evidence="3 4">
    <name type="scientific">Eremothecium sinecaudum</name>
    <dbReference type="NCBI Taxonomy" id="45286"/>
    <lineage>
        <taxon>Eukaryota</taxon>
        <taxon>Fungi</taxon>
        <taxon>Dikarya</taxon>
        <taxon>Ascomycota</taxon>
        <taxon>Saccharomycotina</taxon>
        <taxon>Saccharomycetes</taxon>
        <taxon>Saccharomycetales</taxon>
        <taxon>Saccharomycetaceae</taxon>
        <taxon>Eremothecium</taxon>
    </lineage>
</organism>
<dbReference type="GO" id="GO:0005737">
    <property type="term" value="C:cytoplasm"/>
    <property type="evidence" value="ECO:0007669"/>
    <property type="project" value="TreeGrafter"/>
</dbReference>
<feature type="compositionally biased region" description="Low complexity" evidence="1">
    <location>
        <begin position="77"/>
        <end position="90"/>
    </location>
</feature>
<evidence type="ECO:0000313" key="4">
    <source>
        <dbReference type="Proteomes" id="UP000243052"/>
    </source>
</evidence>
<feature type="region of interest" description="Disordered" evidence="1">
    <location>
        <begin position="647"/>
        <end position="677"/>
    </location>
</feature>
<evidence type="ECO:0000313" key="3">
    <source>
        <dbReference type="EMBL" id="AMD19518.1"/>
    </source>
</evidence>
<proteinExistence type="predicted"/>
<dbReference type="RefSeq" id="XP_017986514.1">
    <property type="nucleotide sequence ID" value="XM_018131598.1"/>
</dbReference>
<dbReference type="PANTHER" id="PTHR43830:SF3">
    <property type="entry name" value="PROTEIN PSP1"/>
    <property type="match status" value="1"/>
</dbReference>
<feature type="compositionally biased region" description="Polar residues" evidence="1">
    <location>
        <begin position="91"/>
        <end position="106"/>
    </location>
</feature>
<dbReference type="PANTHER" id="PTHR43830">
    <property type="entry name" value="PROTEIN PSP1"/>
    <property type="match status" value="1"/>
</dbReference>
<protein>
    <submittedName>
        <fullName evidence="3">HCL633Wp</fullName>
    </submittedName>
</protein>
<evidence type="ECO:0000259" key="2">
    <source>
        <dbReference type="PROSITE" id="PS51411"/>
    </source>
</evidence>
<keyword evidence="4" id="KW-1185">Reference proteome</keyword>
<evidence type="ECO:0000256" key="1">
    <source>
        <dbReference type="SAM" id="MobiDB-lite"/>
    </source>
</evidence>
<feature type="domain" description="PSP1 C-terminal" evidence="2">
    <location>
        <begin position="644"/>
        <end position="730"/>
    </location>
</feature>
<dbReference type="Pfam" id="PF04468">
    <property type="entry name" value="PSP1"/>
    <property type="match status" value="1"/>
</dbReference>
<accession>A0A109UXU2</accession>
<dbReference type="EMBL" id="CP014243">
    <property type="protein sequence ID" value="AMD19518.1"/>
    <property type="molecule type" value="Genomic_DNA"/>
</dbReference>
<dbReference type="GeneID" id="28722721"/>
<feature type="region of interest" description="Disordered" evidence="1">
    <location>
        <begin position="274"/>
        <end position="312"/>
    </location>
</feature>
<sequence>MADLPSLNSTTSLSDNVALRNYYENLLFRNSSGKSLTDLPKKLKQEATDGIDRGKNSPTIDFISGFRYPSYGTNTSEGSFSGSLSGSMTGNMDSTGSNTSQSQSRPVTMDAGHYWMGTSDSDGGLMQAQQSQYLELVQRGQQAQMFSLGASYEGPDSMNSMGSLTLPFQPVGGISMRPESRENNISSVGPSSGSVTMSGMFGGVTQQRQVPLSANMSPVNSAGNSIFGNYLSLENNAFAPTRRSSYISDQLIHGQQQQLPVNTVYDVNAPRGYTRQQNSFGQQTQTQQQKQKASEQQQPVQVQMSNHSAQSHLHSNIEQVYKETAPQSQPHSQSMQRNKPIYPQKHASVPQINYTPPGNNGGISYNEGSTGNASGKVLEPQVGTYPLDNGLILCNGRIVSSPDLKQLYRSSSSHYFSAKECFQFIDELKGILYGENSASMSTRNAMILKFVAFLKNCNLNCNPQSDAFVSNNQLRRASTSVYLHYKPLVLVALKNGKLELLSLPQSTNLDMDKEDLVIIDGDRGKDLAIVIEPKVEIELALFINFLKKKIHFDSLITAVDQHYPNERFIQALMDSTNNGNGKGELNHKLYEVIELTQLIIPSKQVLRFATSWEVSTNLYNKFQDELKALHIAHLKLKSLNSGCEASGAGTSNTNASANSNEGSKNNSTNNASGQAPNNKSSLNIKILNAEFQFDRKKLTFYYVCQERNDFRELIKELFKFYKTRIWLCAIPNNLGIDKKYYDENKKEWAMYQEMMKHYANDDLTDSNSQNGLVAAPPLYEIELDNFQLGVYKELVANMFP</sequence>
<dbReference type="OrthoDB" id="243127at2759"/>
<gene>
    <name evidence="3" type="ORF">AW171_hschr31356</name>
</gene>
<dbReference type="InterPro" id="IPR007557">
    <property type="entry name" value="PSP1_C"/>
</dbReference>
<dbReference type="Proteomes" id="UP000243052">
    <property type="component" value="Chromosome iii"/>
</dbReference>